<comment type="caution">
    <text evidence="1">The sequence shown here is derived from an EMBL/GenBank/DDBJ whole genome shotgun (WGS) entry which is preliminary data.</text>
</comment>
<keyword evidence="2" id="KW-1185">Reference proteome</keyword>
<sequence>MRPDKPVAVTRYVQPSAYPETEEPVLAMAGTNTVGVVGTIRRPQKESTLRGHEGYQRQGRLYNPSVTGRRIGQGGATIITDQFFLSWTQS</sequence>
<dbReference type="Proteomes" id="UP001054945">
    <property type="component" value="Unassembled WGS sequence"/>
</dbReference>
<dbReference type="EMBL" id="BPLR01009057">
    <property type="protein sequence ID" value="GIY29351.1"/>
    <property type="molecule type" value="Genomic_DNA"/>
</dbReference>
<evidence type="ECO:0000313" key="2">
    <source>
        <dbReference type="Proteomes" id="UP001054945"/>
    </source>
</evidence>
<dbReference type="AlphaFoldDB" id="A0AAV4S9P3"/>
<organism evidence="1 2">
    <name type="scientific">Caerostris extrusa</name>
    <name type="common">Bark spider</name>
    <name type="synonym">Caerostris bankana</name>
    <dbReference type="NCBI Taxonomy" id="172846"/>
    <lineage>
        <taxon>Eukaryota</taxon>
        <taxon>Metazoa</taxon>
        <taxon>Ecdysozoa</taxon>
        <taxon>Arthropoda</taxon>
        <taxon>Chelicerata</taxon>
        <taxon>Arachnida</taxon>
        <taxon>Araneae</taxon>
        <taxon>Araneomorphae</taxon>
        <taxon>Entelegynae</taxon>
        <taxon>Araneoidea</taxon>
        <taxon>Araneidae</taxon>
        <taxon>Caerostris</taxon>
    </lineage>
</organism>
<protein>
    <submittedName>
        <fullName evidence="1">Transposable element Tc3 transposase</fullName>
    </submittedName>
</protein>
<accession>A0AAV4S9P3</accession>
<gene>
    <name evidence="1" type="primary">tc3a_68</name>
    <name evidence="1" type="ORF">CEXT_329521</name>
</gene>
<name>A0AAV4S9P3_CAEEX</name>
<reference evidence="1 2" key="1">
    <citation type="submission" date="2021-06" db="EMBL/GenBank/DDBJ databases">
        <title>Caerostris extrusa draft genome.</title>
        <authorList>
            <person name="Kono N."/>
            <person name="Arakawa K."/>
        </authorList>
    </citation>
    <scope>NUCLEOTIDE SEQUENCE [LARGE SCALE GENOMIC DNA]</scope>
</reference>
<evidence type="ECO:0000313" key="1">
    <source>
        <dbReference type="EMBL" id="GIY29351.1"/>
    </source>
</evidence>
<proteinExistence type="predicted"/>